<accession>A0A2T5DW30</accession>
<proteinExistence type="predicted"/>
<feature type="transmembrane region" description="Helical" evidence="1">
    <location>
        <begin position="63"/>
        <end position="82"/>
    </location>
</feature>
<comment type="caution">
    <text evidence="2">The sequence shown here is derived from an EMBL/GenBank/DDBJ whole genome shotgun (WGS) entry which is preliminary data.</text>
</comment>
<dbReference type="AlphaFoldDB" id="A0A2T5DW30"/>
<feature type="transmembrane region" description="Helical" evidence="1">
    <location>
        <begin position="24"/>
        <end position="43"/>
    </location>
</feature>
<keyword evidence="1" id="KW-1133">Transmembrane helix</keyword>
<evidence type="ECO:0000313" key="2">
    <source>
        <dbReference type="EMBL" id="PTP11299.1"/>
    </source>
</evidence>
<protein>
    <submittedName>
        <fullName evidence="2">Uncharacterized protein</fullName>
    </submittedName>
</protein>
<reference evidence="2 3" key="1">
    <citation type="submission" date="2017-11" db="EMBL/GenBank/DDBJ databases">
        <title>Population delineation of vibrios coincides with oyster pathogenicity.</title>
        <authorList>
            <person name="Bruto M."/>
            <person name="Labreuche Y."/>
            <person name="James A."/>
            <person name="Piel D."/>
            <person name="Chenivesse S."/>
            <person name="Petton B."/>
            <person name="Polz M.F."/>
            <person name="Le Roux F."/>
        </authorList>
    </citation>
    <scope>NUCLEOTIDE SEQUENCE [LARGE SCALE GENOMIC DNA]</scope>
    <source>
        <strain evidence="2 3">1F_55</strain>
    </source>
</reference>
<keyword evidence="1" id="KW-0812">Transmembrane</keyword>
<name>A0A2T5DW30_VIBSP</name>
<evidence type="ECO:0000256" key="1">
    <source>
        <dbReference type="SAM" id="Phobius"/>
    </source>
</evidence>
<dbReference type="RefSeq" id="WP_017086749.1">
    <property type="nucleotide sequence ID" value="NZ_CAWNZY010000109.1"/>
</dbReference>
<sequence>MLLAILRKLFKPLTYLRIKHKQKFYIDWVLPAIIGAVLTAIFVSSPVQIKLLGQGSLVSLVNGLLQILIGFFVASLAAVATFQREGLDDVMVGKAPTLKGDKITRRQFVCYMFGYLALVSIALYFCGGLTELTIGLLKVVITEKYELFKYSSIFIYLSVVANLILTTMLALYYLTDRIVRDNTVSPVLAEPEQE</sequence>
<keyword evidence="1" id="KW-0472">Membrane</keyword>
<gene>
    <name evidence="2" type="ORF">CWO36_25440</name>
</gene>
<dbReference type="Proteomes" id="UP000244080">
    <property type="component" value="Unassembled WGS sequence"/>
</dbReference>
<feature type="transmembrane region" description="Helical" evidence="1">
    <location>
        <begin position="153"/>
        <end position="174"/>
    </location>
</feature>
<evidence type="ECO:0000313" key="3">
    <source>
        <dbReference type="Proteomes" id="UP000244080"/>
    </source>
</evidence>
<organism evidence="2 3">
    <name type="scientific">Vibrio splendidus</name>
    <dbReference type="NCBI Taxonomy" id="29497"/>
    <lineage>
        <taxon>Bacteria</taxon>
        <taxon>Pseudomonadati</taxon>
        <taxon>Pseudomonadota</taxon>
        <taxon>Gammaproteobacteria</taxon>
        <taxon>Vibrionales</taxon>
        <taxon>Vibrionaceae</taxon>
        <taxon>Vibrio</taxon>
    </lineage>
</organism>
<feature type="transmembrane region" description="Helical" evidence="1">
    <location>
        <begin position="108"/>
        <end position="141"/>
    </location>
</feature>
<dbReference type="EMBL" id="PIGA01000092">
    <property type="protein sequence ID" value="PTP11299.1"/>
    <property type="molecule type" value="Genomic_DNA"/>
</dbReference>